<name>A0A316VEF2_9BASI</name>
<keyword evidence="4" id="KW-1185">Reference proteome</keyword>
<evidence type="ECO:0000256" key="1">
    <source>
        <dbReference type="SAM" id="MobiDB-lite"/>
    </source>
</evidence>
<dbReference type="RefSeq" id="XP_025355760.1">
    <property type="nucleotide sequence ID" value="XM_025502321.1"/>
</dbReference>
<evidence type="ECO:0000259" key="2">
    <source>
        <dbReference type="Pfam" id="PF00582"/>
    </source>
</evidence>
<dbReference type="PRINTS" id="PR01438">
    <property type="entry name" value="UNVRSLSTRESS"/>
</dbReference>
<gene>
    <name evidence="3" type="ORF">FA14DRAFT_42095</name>
</gene>
<feature type="domain" description="UspA" evidence="2">
    <location>
        <begin position="76"/>
        <end position="221"/>
    </location>
</feature>
<dbReference type="InterPro" id="IPR014729">
    <property type="entry name" value="Rossmann-like_a/b/a_fold"/>
</dbReference>
<dbReference type="InParanoid" id="A0A316VEF2"/>
<feature type="region of interest" description="Disordered" evidence="1">
    <location>
        <begin position="1"/>
        <end position="47"/>
    </location>
</feature>
<dbReference type="OrthoDB" id="843225at2759"/>
<protein>
    <submittedName>
        <fullName evidence="3">Adenine nucleotide alpha hydrolases-like protein</fullName>
    </submittedName>
</protein>
<dbReference type="Gene3D" id="3.40.50.620">
    <property type="entry name" value="HUPs"/>
    <property type="match status" value="1"/>
</dbReference>
<dbReference type="Pfam" id="PF00582">
    <property type="entry name" value="Usp"/>
    <property type="match status" value="1"/>
</dbReference>
<dbReference type="InterPro" id="IPR006016">
    <property type="entry name" value="UspA"/>
</dbReference>
<dbReference type="PANTHER" id="PTHR31964">
    <property type="entry name" value="ADENINE NUCLEOTIDE ALPHA HYDROLASES-LIKE SUPERFAMILY PROTEIN"/>
    <property type="match status" value="1"/>
</dbReference>
<evidence type="ECO:0000313" key="3">
    <source>
        <dbReference type="EMBL" id="PWN35458.1"/>
    </source>
</evidence>
<sequence length="221" mass="23897">MASEQPAQTPPSPTQKAKGFFGLGKKDGSKTPTHNVAQTPLLESGNPLDKAHVPTEARNQEIVGQQGVHVEEGQSKILLALDGTEAGDKAFQYILNSKVLSNQAHIFVATVLPAQVLSGPWVAGPLSIDTKKQNELLKQLRAQALQKLQPYREQLKANGYQCTLHVLHGDARQSLIRVAQYHHVNLVVAGKRHRKGLLQSGGGATSNHLVHHAPCPVLIIK</sequence>
<reference evidence="3 4" key="1">
    <citation type="journal article" date="2018" name="Mol. Biol. Evol.">
        <title>Broad Genomic Sampling Reveals a Smut Pathogenic Ancestry of the Fungal Clade Ustilaginomycotina.</title>
        <authorList>
            <person name="Kijpornyongpan T."/>
            <person name="Mondo S.J."/>
            <person name="Barry K."/>
            <person name="Sandor L."/>
            <person name="Lee J."/>
            <person name="Lipzen A."/>
            <person name="Pangilinan J."/>
            <person name="LaButti K."/>
            <person name="Hainaut M."/>
            <person name="Henrissat B."/>
            <person name="Grigoriev I.V."/>
            <person name="Spatafora J.W."/>
            <person name="Aime M.C."/>
        </authorList>
    </citation>
    <scope>NUCLEOTIDE SEQUENCE [LARGE SCALE GENOMIC DNA]</scope>
    <source>
        <strain evidence="3 4">MCA 3882</strain>
    </source>
</reference>
<dbReference type="GO" id="GO:0016787">
    <property type="term" value="F:hydrolase activity"/>
    <property type="evidence" value="ECO:0007669"/>
    <property type="project" value="UniProtKB-KW"/>
</dbReference>
<dbReference type="InterPro" id="IPR006015">
    <property type="entry name" value="Universal_stress_UspA"/>
</dbReference>
<dbReference type="GeneID" id="37024102"/>
<proteinExistence type="predicted"/>
<dbReference type="CDD" id="cd23659">
    <property type="entry name" value="USP_At3g01520-like"/>
    <property type="match status" value="1"/>
</dbReference>
<organism evidence="3 4">
    <name type="scientific">Meira miltonrushii</name>
    <dbReference type="NCBI Taxonomy" id="1280837"/>
    <lineage>
        <taxon>Eukaryota</taxon>
        <taxon>Fungi</taxon>
        <taxon>Dikarya</taxon>
        <taxon>Basidiomycota</taxon>
        <taxon>Ustilaginomycotina</taxon>
        <taxon>Exobasidiomycetes</taxon>
        <taxon>Exobasidiales</taxon>
        <taxon>Brachybasidiaceae</taxon>
        <taxon>Meira</taxon>
    </lineage>
</organism>
<accession>A0A316VEF2</accession>
<dbReference type="STRING" id="1280837.A0A316VEF2"/>
<keyword evidence="3" id="KW-0378">Hydrolase</keyword>
<evidence type="ECO:0000313" key="4">
    <source>
        <dbReference type="Proteomes" id="UP000245771"/>
    </source>
</evidence>
<dbReference type="AlphaFoldDB" id="A0A316VEF2"/>
<dbReference type="Proteomes" id="UP000245771">
    <property type="component" value="Unassembled WGS sequence"/>
</dbReference>
<dbReference type="PANTHER" id="PTHR31964:SF113">
    <property type="entry name" value="USPA DOMAIN-CONTAINING PROTEIN"/>
    <property type="match status" value="1"/>
</dbReference>
<dbReference type="SUPFAM" id="SSF52402">
    <property type="entry name" value="Adenine nucleotide alpha hydrolases-like"/>
    <property type="match status" value="1"/>
</dbReference>
<dbReference type="EMBL" id="KZ819603">
    <property type="protein sequence ID" value="PWN35458.1"/>
    <property type="molecule type" value="Genomic_DNA"/>
</dbReference>